<gene>
    <name evidence="2" type="ORF">EDC39_101408</name>
</gene>
<organism evidence="2 3">
    <name type="scientific">Geothermobacter ehrlichii</name>
    <dbReference type="NCBI Taxonomy" id="213224"/>
    <lineage>
        <taxon>Bacteria</taxon>
        <taxon>Pseudomonadati</taxon>
        <taxon>Thermodesulfobacteriota</taxon>
        <taxon>Desulfuromonadia</taxon>
        <taxon>Desulfuromonadales</taxon>
        <taxon>Geothermobacteraceae</taxon>
        <taxon>Geothermobacter</taxon>
    </lineage>
</organism>
<dbReference type="GO" id="GO:0046047">
    <property type="term" value="P:TTP catabolic process"/>
    <property type="evidence" value="ECO:0007669"/>
    <property type="project" value="TreeGrafter"/>
</dbReference>
<feature type="domain" description="NTP pyrophosphohydrolase MazG-like" evidence="1">
    <location>
        <begin position="39"/>
        <end position="112"/>
    </location>
</feature>
<dbReference type="InterPro" id="IPR048015">
    <property type="entry name" value="NTP-PPase_MazG-like_N"/>
</dbReference>
<dbReference type="NCBIfam" id="NF007113">
    <property type="entry name" value="PRK09562.1"/>
    <property type="match status" value="1"/>
</dbReference>
<dbReference type="PANTHER" id="PTHR30522">
    <property type="entry name" value="NUCLEOSIDE TRIPHOSPHATE PYROPHOSPHOHYDROLASE"/>
    <property type="match status" value="1"/>
</dbReference>
<reference evidence="2 3" key="1">
    <citation type="submission" date="2019-07" db="EMBL/GenBank/DDBJ databases">
        <title>Genomic Encyclopedia of Type Strains, Phase IV (KMG-IV): sequencing the most valuable type-strain genomes for metagenomic binning, comparative biology and taxonomic classification.</title>
        <authorList>
            <person name="Goeker M."/>
        </authorList>
    </citation>
    <scope>NUCLEOTIDE SEQUENCE [LARGE SCALE GENOMIC DNA]</scope>
    <source>
        <strain evidence="2 3">SS015</strain>
    </source>
</reference>
<dbReference type="GO" id="GO:0047429">
    <property type="term" value="F:nucleoside triphosphate diphosphatase activity"/>
    <property type="evidence" value="ECO:0007669"/>
    <property type="project" value="TreeGrafter"/>
</dbReference>
<dbReference type="RefSeq" id="WP_148894442.1">
    <property type="nucleotide sequence ID" value="NZ_VNIB01000001.1"/>
</dbReference>
<keyword evidence="2" id="KW-0489">Methyltransferase</keyword>
<dbReference type="GO" id="GO:0046061">
    <property type="term" value="P:dATP catabolic process"/>
    <property type="evidence" value="ECO:0007669"/>
    <property type="project" value="TreeGrafter"/>
</dbReference>
<dbReference type="EMBL" id="VNIB01000001">
    <property type="protein sequence ID" value="TYP00247.1"/>
    <property type="molecule type" value="Genomic_DNA"/>
</dbReference>
<dbReference type="GO" id="GO:0046081">
    <property type="term" value="P:dUTP catabolic process"/>
    <property type="evidence" value="ECO:0007669"/>
    <property type="project" value="TreeGrafter"/>
</dbReference>
<comment type="caution">
    <text evidence="2">The sequence shown here is derived from an EMBL/GenBank/DDBJ whole genome shotgun (WGS) entry which is preliminary data.</text>
</comment>
<dbReference type="SUPFAM" id="SSF101386">
    <property type="entry name" value="all-alpha NTP pyrophosphatases"/>
    <property type="match status" value="1"/>
</dbReference>
<dbReference type="Proteomes" id="UP000324159">
    <property type="component" value="Unassembled WGS sequence"/>
</dbReference>
<keyword evidence="2" id="KW-0808">Transferase</keyword>
<dbReference type="InterPro" id="IPR004518">
    <property type="entry name" value="MazG-like_dom"/>
</dbReference>
<name>A0A5D3WPU7_9BACT</name>
<evidence type="ECO:0000313" key="3">
    <source>
        <dbReference type="Proteomes" id="UP000324159"/>
    </source>
</evidence>
<dbReference type="OrthoDB" id="9808939at2"/>
<proteinExistence type="predicted"/>
<dbReference type="GO" id="GO:0032259">
    <property type="term" value="P:methylation"/>
    <property type="evidence" value="ECO:0007669"/>
    <property type="project" value="UniProtKB-KW"/>
</dbReference>
<dbReference type="NCBIfam" id="TIGR00444">
    <property type="entry name" value="mazG"/>
    <property type="match status" value="1"/>
</dbReference>
<dbReference type="GO" id="GO:0046052">
    <property type="term" value="P:UTP catabolic process"/>
    <property type="evidence" value="ECO:0007669"/>
    <property type="project" value="TreeGrafter"/>
</dbReference>
<dbReference type="InterPro" id="IPR011551">
    <property type="entry name" value="NTP_PyrPHydrolase_MazG"/>
</dbReference>
<protein>
    <submittedName>
        <fullName evidence="2">Tetrapyrrole methylase family protein/MazG family protein/ATP diphosphatase</fullName>
    </submittedName>
</protein>
<accession>A0A5D3WPU7</accession>
<dbReference type="Gene3D" id="1.10.287.1080">
    <property type="entry name" value="MazG-like"/>
    <property type="match status" value="2"/>
</dbReference>
<dbReference type="GO" id="GO:0008168">
    <property type="term" value="F:methyltransferase activity"/>
    <property type="evidence" value="ECO:0007669"/>
    <property type="project" value="UniProtKB-KW"/>
</dbReference>
<dbReference type="PANTHER" id="PTHR30522:SF0">
    <property type="entry name" value="NUCLEOSIDE TRIPHOSPHATE PYROPHOSPHOHYDROLASE"/>
    <property type="match status" value="1"/>
</dbReference>
<evidence type="ECO:0000313" key="2">
    <source>
        <dbReference type="EMBL" id="TYP00247.1"/>
    </source>
</evidence>
<sequence length="254" mass="28413">MPRLSELEASKSPGDAFERLCDIMHRLRGPGGCPWDARQTPESLKPHILEEAYEVIEAIDLKDNDKICEELGDLLLQVVFQAEIFRQQEAFDATVVADSIADKLVRRHPHVFADADWSCEKELHLQWERIKSKEKPKRGTQGPFDTIPNTLPALMQAQKLVSKAMKSDLEQDRRKTILVRMSDRLAALPPTDAEPEGAEELIGELLLEVVRLAASLGCDAETSLLRTMNAYRQQLNAAIGQGNNSGNFSSANRK</sequence>
<dbReference type="AlphaFoldDB" id="A0A5D3WPU7"/>
<dbReference type="Pfam" id="PF03819">
    <property type="entry name" value="MazG"/>
    <property type="match status" value="1"/>
</dbReference>
<dbReference type="FunFam" id="1.10.287.1080:FF:000001">
    <property type="entry name" value="Nucleoside triphosphate pyrophosphohydrolase"/>
    <property type="match status" value="1"/>
</dbReference>
<dbReference type="GO" id="GO:0006950">
    <property type="term" value="P:response to stress"/>
    <property type="evidence" value="ECO:0007669"/>
    <property type="project" value="UniProtKB-ARBA"/>
</dbReference>
<dbReference type="GO" id="GO:0046076">
    <property type="term" value="P:dTTP catabolic process"/>
    <property type="evidence" value="ECO:0007669"/>
    <property type="project" value="TreeGrafter"/>
</dbReference>
<dbReference type="GO" id="GO:0006203">
    <property type="term" value="P:dGTP catabolic process"/>
    <property type="evidence" value="ECO:0007669"/>
    <property type="project" value="TreeGrafter"/>
</dbReference>
<dbReference type="CDD" id="cd11528">
    <property type="entry name" value="NTP-PPase_MazG_Nterm"/>
    <property type="match status" value="1"/>
</dbReference>
<evidence type="ECO:0000259" key="1">
    <source>
        <dbReference type="Pfam" id="PF03819"/>
    </source>
</evidence>
<keyword evidence="3" id="KW-1185">Reference proteome</keyword>